<dbReference type="OrthoDB" id="3192133at2"/>
<comment type="caution">
    <text evidence="8">The sequence shown here is derived from an EMBL/GenBank/DDBJ whole genome shotgun (WGS) entry which is preliminary data.</text>
</comment>
<evidence type="ECO:0000256" key="2">
    <source>
        <dbReference type="ARBA" id="ARBA00009695"/>
    </source>
</evidence>
<dbReference type="InterPro" id="IPR036388">
    <property type="entry name" value="WH-like_DNA-bd_sf"/>
</dbReference>
<dbReference type="EMBL" id="AWEZ01000064">
    <property type="protein sequence ID" value="ERL06488.1"/>
    <property type="molecule type" value="Genomic_DNA"/>
</dbReference>
<comment type="similarity">
    <text evidence="2 5">Belongs to the RecX family.</text>
</comment>
<name>U2TJV8_9ACTN</name>
<evidence type="ECO:0000259" key="7">
    <source>
        <dbReference type="Pfam" id="PF02631"/>
    </source>
</evidence>
<dbReference type="InterPro" id="IPR003783">
    <property type="entry name" value="Regulatory_RecX"/>
</dbReference>
<reference evidence="8 9" key="1">
    <citation type="submission" date="2013-08" db="EMBL/GenBank/DDBJ databases">
        <authorList>
            <person name="Durkin A.S."/>
            <person name="Haft D.R."/>
            <person name="McCorrison J."/>
            <person name="Torralba M."/>
            <person name="Gillis M."/>
            <person name="Haft D.H."/>
            <person name="Methe B."/>
            <person name="Sutton G."/>
            <person name="Nelson K.E."/>
        </authorList>
    </citation>
    <scope>NUCLEOTIDE SEQUENCE [LARGE SCALE GENOMIC DNA]</scope>
    <source>
        <strain evidence="8 9">F0195</strain>
    </source>
</reference>
<proteinExistence type="inferred from homology"/>
<dbReference type="GO" id="GO:0006282">
    <property type="term" value="P:regulation of DNA repair"/>
    <property type="evidence" value="ECO:0007669"/>
    <property type="project" value="UniProtKB-UniRule"/>
</dbReference>
<evidence type="ECO:0000256" key="1">
    <source>
        <dbReference type="ARBA" id="ARBA00004496"/>
    </source>
</evidence>
<dbReference type="eggNOG" id="COG2137">
    <property type="taxonomic scope" value="Bacteria"/>
</dbReference>
<dbReference type="GO" id="GO:0005737">
    <property type="term" value="C:cytoplasm"/>
    <property type="evidence" value="ECO:0007669"/>
    <property type="project" value="UniProtKB-SubCell"/>
</dbReference>
<evidence type="ECO:0000256" key="4">
    <source>
        <dbReference type="ARBA" id="ARBA00022490"/>
    </source>
</evidence>
<dbReference type="AlphaFoldDB" id="U2TJV8"/>
<sequence>MAPSAHQSGLAWSVSLPERGAGTPSLGGQKPRATIAVTAADGSIEELAVPLSVGKAARGRRRSGEFAPTSRTELVSMLRRLQEAKARDRIAGLVNRRDYSSHELREKLLADGYWKGAVEACIARAIEAGIVNDARYADVFIRSKAYAGWGRSRIERALAQKGIEPADVPGWPDAYLPDEGEAERAYEVAAHRRFTGGDPYAKVVRFLGARGFSLDVAHAVASRLRDEGAL</sequence>
<protein>
    <recommendedName>
        <fullName evidence="3 5">Regulatory protein RecX</fullName>
    </recommendedName>
</protein>
<evidence type="ECO:0000313" key="9">
    <source>
        <dbReference type="Proteomes" id="UP000016638"/>
    </source>
</evidence>
<dbReference type="Proteomes" id="UP000016638">
    <property type="component" value="Unassembled WGS sequence"/>
</dbReference>
<gene>
    <name evidence="5 8" type="primary">recX</name>
    <name evidence="8" type="ORF">HMPREF1316_1309</name>
</gene>
<dbReference type="STRING" id="1125712.HMPREF1316_1309"/>
<feature type="domain" description="RecX second three-helical" evidence="7">
    <location>
        <begin position="132"/>
        <end position="167"/>
    </location>
</feature>
<feature type="region of interest" description="Disordered" evidence="6">
    <location>
        <begin position="1"/>
        <end position="30"/>
    </location>
</feature>
<dbReference type="PATRIC" id="fig|1125712.3.peg.2075"/>
<dbReference type="PANTHER" id="PTHR33602:SF1">
    <property type="entry name" value="REGULATORY PROTEIN RECX FAMILY PROTEIN"/>
    <property type="match status" value="1"/>
</dbReference>
<dbReference type="Gene3D" id="1.10.10.10">
    <property type="entry name" value="Winged helix-like DNA-binding domain superfamily/Winged helix DNA-binding domain"/>
    <property type="match status" value="2"/>
</dbReference>
<dbReference type="Pfam" id="PF02631">
    <property type="entry name" value="RecX_HTH2"/>
    <property type="match status" value="1"/>
</dbReference>
<comment type="subcellular location">
    <subcellularLocation>
        <location evidence="1 5">Cytoplasm</location>
    </subcellularLocation>
</comment>
<dbReference type="InterPro" id="IPR053924">
    <property type="entry name" value="RecX_HTH_2nd"/>
</dbReference>
<evidence type="ECO:0000256" key="5">
    <source>
        <dbReference type="HAMAP-Rule" id="MF_01114"/>
    </source>
</evidence>
<evidence type="ECO:0000256" key="3">
    <source>
        <dbReference type="ARBA" id="ARBA00018111"/>
    </source>
</evidence>
<evidence type="ECO:0000313" key="8">
    <source>
        <dbReference type="EMBL" id="ERL06488.1"/>
    </source>
</evidence>
<dbReference type="PANTHER" id="PTHR33602">
    <property type="entry name" value="REGULATORY PROTEIN RECX FAMILY PROTEIN"/>
    <property type="match status" value="1"/>
</dbReference>
<dbReference type="HAMAP" id="MF_01114">
    <property type="entry name" value="RecX"/>
    <property type="match status" value="1"/>
</dbReference>
<accession>U2TJV8</accession>
<keyword evidence="4 5" id="KW-0963">Cytoplasm</keyword>
<organism evidence="8 9">
    <name type="scientific">Olsenella profusa F0195</name>
    <dbReference type="NCBI Taxonomy" id="1125712"/>
    <lineage>
        <taxon>Bacteria</taxon>
        <taxon>Bacillati</taxon>
        <taxon>Actinomycetota</taxon>
        <taxon>Coriobacteriia</taxon>
        <taxon>Coriobacteriales</taxon>
        <taxon>Atopobiaceae</taxon>
        <taxon>Olsenella</taxon>
    </lineage>
</organism>
<evidence type="ECO:0000256" key="6">
    <source>
        <dbReference type="SAM" id="MobiDB-lite"/>
    </source>
</evidence>
<comment type="function">
    <text evidence="5">Modulates RecA activity.</text>
</comment>
<keyword evidence="9" id="KW-1185">Reference proteome</keyword>